<evidence type="ECO:0000256" key="1">
    <source>
        <dbReference type="ARBA" id="ARBA00004786"/>
    </source>
</evidence>
<dbReference type="InterPro" id="IPR016161">
    <property type="entry name" value="Ald_DH/histidinol_DH"/>
</dbReference>
<comment type="pathway">
    <text evidence="1">Amino-acid degradation; L-proline degradation into L-glutamate; L-glutamate from L-proline: step 2/2.</text>
</comment>
<reference evidence="11" key="1">
    <citation type="submission" date="2023-09" db="EMBL/GenBank/DDBJ databases">
        <title>Demequina sp. a novel bacteria isolated from Capsicum annuum.</title>
        <authorList>
            <person name="Humaira Z."/>
            <person name="Lee J."/>
            <person name="Cho D."/>
        </authorList>
    </citation>
    <scope>NUCLEOTIDE SEQUENCE</scope>
    <source>
        <strain evidence="11">PMTSA13</strain>
    </source>
</reference>
<dbReference type="SUPFAM" id="SSF53720">
    <property type="entry name" value="ALDH-like"/>
    <property type="match status" value="1"/>
</dbReference>
<evidence type="ECO:0000256" key="2">
    <source>
        <dbReference type="ARBA" id="ARBA00012884"/>
    </source>
</evidence>
<evidence type="ECO:0000256" key="6">
    <source>
        <dbReference type="PIRSR" id="PIRSR000197-1"/>
    </source>
</evidence>
<dbReference type="Proteomes" id="UP001303408">
    <property type="component" value="Chromosome"/>
</dbReference>
<dbReference type="EC" id="1.2.1.88" evidence="2"/>
<dbReference type="PIRSF" id="PIRSF000197">
    <property type="entry name" value="Bifunct_PutA"/>
    <property type="match status" value="1"/>
</dbReference>
<dbReference type="InterPro" id="IPR016163">
    <property type="entry name" value="Ald_DH_C"/>
</dbReference>
<dbReference type="GO" id="GO:0009898">
    <property type="term" value="C:cytoplasmic side of plasma membrane"/>
    <property type="evidence" value="ECO:0007669"/>
    <property type="project" value="TreeGrafter"/>
</dbReference>
<evidence type="ECO:0000259" key="10">
    <source>
        <dbReference type="Pfam" id="PF01619"/>
    </source>
</evidence>
<comment type="catalytic activity">
    <reaction evidence="5">
        <text>L-glutamate 5-semialdehyde + NAD(+) + H2O = L-glutamate + NADH + 2 H(+)</text>
        <dbReference type="Rhea" id="RHEA:30235"/>
        <dbReference type="ChEBI" id="CHEBI:15377"/>
        <dbReference type="ChEBI" id="CHEBI:15378"/>
        <dbReference type="ChEBI" id="CHEBI:29985"/>
        <dbReference type="ChEBI" id="CHEBI:57540"/>
        <dbReference type="ChEBI" id="CHEBI:57945"/>
        <dbReference type="ChEBI" id="CHEBI:58066"/>
        <dbReference type="EC" id="1.2.1.88"/>
    </reaction>
</comment>
<feature type="domain" description="Aldehyde dehydrogenase" evidence="9">
    <location>
        <begin position="514"/>
        <end position="934"/>
    </location>
</feature>
<accession>A0AA96JAV6</accession>
<dbReference type="InterPro" id="IPR025703">
    <property type="entry name" value="Bifunct_PutA"/>
</dbReference>
<dbReference type="AlphaFoldDB" id="A0AA96JAV6"/>
<evidence type="ECO:0000256" key="4">
    <source>
        <dbReference type="ARBA" id="ARBA00023027"/>
    </source>
</evidence>
<dbReference type="GO" id="GO:0003842">
    <property type="term" value="F:L-glutamate gamma-semialdehyde dehydrogenase activity"/>
    <property type="evidence" value="ECO:0007669"/>
    <property type="project" value="UniProtKB-EC"/>
</dbReference>
<gene>
    <name evidence="11" type="ORF">RN607_06875</name>
</gene>
<organism evidence="11">
    <name type="scientific">Demequina capsici</name>
    <dbReference type="NCBI Taxonomy" id="3075620"/>
    <lineage>
        <taxon>Bacteria</taxon>
        <taxon>Bacillati</taxon>
        <taxon>Actinomycetota</taxon>
        <taxon>Actinomycetes</taxon>
        <taxon>Micrococcales</taxon>
        <taxon>Demequinaceae</taxon>
        <taxon>Demequina</taxon>
    </lineage>
</organism>
<dbReference type="InterPro" id="IPR016160">
    <property type="entry name" value="Ald_DH_CS_CYS"/>
</dbReference>
<dbReference type="GO" id="GO:0004657">
    <property type="term" value="F:proline dehydrogenase activity"/>
    <property type="evidence" value="ECO:0007669"/>
    <property type="project" value="InterPro"/>
</dbReference>
<dbReference type="InterPro" id="IPR029041">
    <property type="entry name" value="FAD-linked_oxidoreductase-like"/>
</dbReference>
<dbReference type="EMBL" id="CP134880">
    <property type="protein sequence ID" value="WNM28722.1"/>
    <property type="molecule type" value="Genomic_DNA"/>
</dbReference>
<dbReference type="InterPro" id="IPR002872">
    <property type="entry name" value="Proline_DH_dom"/>
</dbReference>
<dbReference type="InterPro" id="IPR015590">
    <property type="entry name" value="Aldehyde_DH_dom"/>
</dbReference>
<dbReference type="Pfam" id="PF00171">
    <property type="entry name" value="Aldedh"/>
    <property type="match status" value="1"/>
</dbReference>
<dbReference type="PROSITE" id="PS00070">
    <property type="entry name" value="ALDEHYDE_DEHYDR_CYS"/>
    <property type="match status" value="1"/>
</dbReference>
<evidence type="ECO:0000256" key="8">
    <source>
        <dbReference type="RuleBase" id="RU003345"/>
    </source>
</evidence>
<dbReference type="InterPro" id="IPR050485">
    <property type="entry name" value="Proline_metab_enzyme"/>
</dbReference>
<dbReference type="Gene3D" id="3.20.20.220">
    <property type="match status" value="1"/>
</dbReference>
<dbReference type="InterPro" id="IPR029510">
    <property type="entry name" value="Ald_DH_CS_GLU"/>
</dbReference>
<dbReference type="RefSeq" id="WP_313545253.1">
    <property type="nucleotide sequence ID" value="NZ_CP134880.1"/>
</dbReference>
<dbReference type="PROSITE" id="PS00687">
    <property type="entry name" value="ALDEHYDE_DEHYDR_GLU"/>
    <property type="match status" value="1"/>
</dbReference>
<dbReference type="KEGG" id="dcp:RN607_06875"/>
<feature type="active site" evidence="6">
    <location>
        <position position="746"/>
    </location>
</feature>
<dbReference type="InterPro" id="IPR016162">
    <property type="entry name" value="Ald_DH_N"/>
</dbReference>
<name>A0AA96JAV6_9MICO</name>
<keyword evidence="4" id="KW-0520">NAD</keyword>
<proteinExistence type="inferred from homology"/>
<dbReference type="Gene3D" id="3.40.309.10">
    <property type="entry name" value="Aldehyde Dehydrogenase, Chain A, domain 2"/>
    <property type="match status" value="1"/>
</dbReference>
<sequence>MIRTAAAAQGGDVASHGPDEVSAQVRAWLEASRQHRVTGAAAMLADLLGREGGLAFLTQFVDEVIRPEDPRVAARSLRALSRKSEGRLAHWQRAALGLGSVASRVLPGVVVGAARLTVRTLVGHLIVDASPKRLGGALARLRRDGHRLNVNLLGEAVLGQQEADRRLARTEQLLTRDDVDYVSLKVSAAIAPHNPWALDESVGHIVETLRPLLRTARAAGGFVNLDMEEYRDLDLTVEVFTRLLGEEEFASLTAGIVLQAYLPDSMPAMRRLQAWASDRVERGGAPIKIRLVKGANLSMERVDAEMHGWPLATWGSKAESDAQYKRLLDYALTPERTRAVQIGVAGHNLFDVAHASLLAAERGVADKVDFEMLLGMGEHVAKAVAADVGALRLYTPVVHPKEFDVALAYLVRRLEEVASKENFMSSLYAIDADPAVFAREEGRFREAWMLASEPAVETHRGVPRPAPAPAAGGFTNAPDTDPSVAANRAWAAAIRARAATSALGVDTLRDARIDDASSLSAVIGAAQSAATAWAQIGAQARAAVLEAVAVELEARRGDLVEVMMSEAGKTVDQADPEVSEAIDFARYYAARAVELEQWEGARPVPRSVTVVTPPWNFPVAIPTGSTLAALATGSAAILKPAEQSPRCGAVIAEILWAAGVPKDALQLIDIDPEALGEQLVGDPRVDQVILTGGYETARRFLQIRPDLKLFAETSGKNAIVVTPSADLDLAVKDIVASAYGHAGQKCSAASLVIAVGTVATSHRFLTQLEDAVRSLTAGPADEPRTQMGPLIEPASGKLRRALTALEPGERWIVEPTPLDETGRAWTPALKAGTRPGSFFHMTECFGPVLSVLAVATLDDAIHLQNAVDYGLTAGIHSLDPAEVSHWLDRVEAGNAYVNRGITGAIVQRQPFGGWKRSVVGPTFKAGGPHYLSALVDWERTEIEDAEPTSPRLRAFLDRAQAPAWVRSAVAADERAWAEQYGTALDRTALACEIDALRYRPAEVDIRWDGEASTDELIRACAAHFVTGGEGVVSAPIPLPGPLALALDELDVELRLEDDAMCILRASAHQGTRVRAVGRLVGNTVVSVFDHTVTASPHLELTPFLREQAVSITAHRYGTHFEAARRVADSL</sequence>
<comment type="similarity">
    <text evidence="8">Belongs to the aldehyde dehydrogenase family.</text>
</comment>
<feature type="domain" description="Proline dehydrogenase" evidence="10">
    <location>
        <begin position="138"/>
        <end position="425"/>
    </location>
</feature>
<dbReference type="Pfam" id="PF01619">
    <property type="entry name" value="Pro_dh"/>
    <property type="match status" value="1"/>
</dbReference>
<feature type="active site" evidence="6 7">
    <location>
        <position position="712"/>
    </location>
</feature>
<evidence type="ECO:0000313" key="11">
    <source>
        <dbReference type="EMBL" id="WNM28722.1"/>
    </source>
</evidence>
<keyword evidence="3 8" id="KW-0560">Oxidoreductase</keyword>
<dbReference type="Gene3D" id="3.40.605.10">
    <property type="entry name" value="Aldehyde Dehydrogenase, Chain A, domain 1"/>
    <property type="match status" value="1"/>
</dbReference>
<dbReference type="PANTHER" id="PTHR42862:SF1">
    <property type="entry name" value="DELTA-1-PYRROLINE-5-CARBOXYLATE DEHYDROGENASE 2, ISOFORM A-RELATED"/>
    <property type="match status" value="1"/>
</dbReference>
<dbReference type="PANTHER" id="PTHR42862">
    <property type="entry name" value="DELTA-1-PYRROLINE-5-CARBOXYLATE DEHYDROGENASE 1, ISOFORM A-RELATED"/>
    <property type="match status" value="1"/>
</dbReference>
<protein>
    <recommendedName>
        <fullName evidence="2">L-glutamate gamma-semialdehyde dehydrogenase</fullName>
        <ecNumber evidence="2">1.2.1.88</ecNumber>
    </recommendedName>
</protein>
<dbReference type="SUPFAM" id="SSF51730">
    <property type="entry name" value="FAD-linked oxidoreductase"/>
    <property type="match status" value="1"/>
</dbReference>
<dbReference type="GO" id="GO:0010133">
    <property type="term" value="P:L-proline catabolic process to L-glutamate"/>
    <property type="evidence" value="ECO:0007669"/>
    <property type="project" value="InterPro"/>
</dbReference>
<dbReference type="GO" id="GO:0003700">
    <property type="term" value="F:DNA-binding transcription factor activity"/>
    <property type="evidence" value="ECO:0007669"/>
    <property type="project" value="InterPro"/>
</dbReference>
<evidence type="ECO:0000256" key="7">
    <source>
        <dbReference type="PROSITE-ProRule" id="PRU10007"/>
    </source>
</evidence>
<evidence type="ECO:0000256" key="5">
    <source>
        <dbReference type="ARBA" id="ARBA00048142"/>
    </source>
</evidence>
<evidence type="ECO:0000259" key="9">
    <source>
        <dbReference type="Pfam" id="PF00171"/>
    </source>
</evidence>
<evidence type="ECO:0000256" key="3">
    <source>
        <dbReference type="ARBA" id="ARBA00023002"/>
    </source>
</evidence>